<dbReference type="AlphaFoldDB" id="A0A9D4GSN3"/>
<reference evidence="1" key="2">
    <citation type="submission" date="2020-11" db="EMBL/GenBank/DDBJ databases">
        <authorList>
            <person name="McCartney M.A."/>
            <person name="Auch B."/>
            <person name="Kono T."/>
            <person name="Mallez S."/>
            <person name="Becker A."/>
            <person name="Gohl D.M."/>
            <person name="Silverstein K.A.T."/>
            <person name="Koren S."/>
            <person name="Bechman K.B."/>
            <person name="Herman A."/>
            <person name="Abrahante J.E."/>
            <person name="Garbe J."/>
        </authorList>
    </citation>
    <scope>NUCLEOTIDE SEQUENCE</scope>
    <source>
        <strain evidence="1">Duluth1</strain>
        <tissue evidence="1">Whole animal</tissue>
    </source>
</reference>
<reference evidence="1" key="1">
    <citation type="journal article" date="2019" name="bioRxiv">
        <title>The Genome of the Zebra Mussel, Dreissena polymorpha: A Resource for Invasive Species Research.</title>
        <authorList>
            <person name="McCartney M.A."/>
            <person name="Auch B."/>
            <person name="Kono T."/>
            <person name="Mallez S."/>
            <person name="Zhang Y."/>
            <person name="Obille A."/>
            <person name="Becker A."/>
            <person name="Abrahante J.E."/>
            <person name="Garbe J."/>
            <person name="Badalamenti J.P."/>
            <person name="Herman A."/>
            <person name="Mangelson H."/>
            <person name="Liachko I."/>
            <person name="Sullivan S."/>
            <person name="Sone E.D."/>
            <person name="Koren S."/>
            <person name="Silverstein K.A.T."/>
            <person name="Beckman K.B."/>
            <person name="Gohl D.M."/>
        </authorList>
    </citation>
    <scope>NUCLEOTIDE SEQUENCE</scope>
    <source>
        <strain evidence="1">Duluth1</strain>
        <tissue evidence="1">Whole animal</tissue>
    </source>
</reference>
<evidence type="ECO:0000313" key="2">
    <source>
        <dbReference type="Proteomes" id="UP000828390"/>
    </source>
</evidence>
<evidence type="ECO:0000313" key="1">
    <source>
        <dbReference type="EMBL" id="KAH3822946.1"/>
    </source>
</evidence>
<protein>
    <submittedName>
        <fullName evidence="1">Uncharacterized protein</fullName>
    </submittedName>
</protein>
<sequence length="70" mass="7751">MDILSRLVFSVSALQNTIETKATTNISSKEVTDDSDREDVNDLDALMASKQTDQTETVSVKFLRDSGVLR</sequence>
<proteinExistence type="predicted"/>
<dbReference type="Proteomes" id="UP000828390">
    <property type="component" value="Unassembled WGS sequence"/>
</dbReference>
<accession>A0A9D4GSN3</accession>
<comment type="caution">
    <text evidence="1">The sequence shown here is derived from an EMBL/GenBank/DDBJ whole genome shotgun (WGS) entry which is preliminary data.</text>
</comment>
<name>A0A9D4GSN3_DREPO</name>
<gene>
    <name evidence="1" type="ORF">DPMN_124740</name>
</gene>
<dbReference type="EMBL" id="JAIWYP010000005">
    <property type="protein sequence ID" value="KAH3822946.1"/>
    <property type="molecule type" value="Genomic_DNA"/>
</dbReference>
<keyword evidence="2" id="KW-1185">Reference proteome</keyword>
<organism evidence="1 2">
    <name type="scientific">Dreissena polymorpha</name>
    <name type="common">Zebra mussel</name>
    <name type="synonym">Mytilus polymorpha</name>
    <dbReference type="NCBI Taxonomy" id="45954"/>
    <lineage>
        <taxon>Eukaryota</taxon>
        <taxon>Metazoa</taxon>
        <taxon>Spiralia</taxon>
        <taxon>Lophotrochozoa</taxon>
        <taxon>Mollusca</taxon>
        <taxon>Bivalvia</taxon>
        <taxon>Autobranchia</taxon>
        <taxon>Heteroconchia</taxon>
        <taxon>Euheterodonta</taxon>
        <taxon>Imparidentia</taxon>
        <taxon>Neoheterodontei</taxon>
        <taxon>Myida</taxon>
        <taxon>Dreissenoidea</taxon>
        <taxon>Dreissenidae</taxon>
        <taxon>Dreissena</taxon>
    </lineage>
</organism>